<feature type="region of interest" description="Disordered" evidence="7">
    <location>
        <begin position="26"/>
        <end position="52"/>
    </location>
</feature>
<keyword evidence="4" id="KW-0045">Antibiotic biosynthesis</keyword>
<evidence type="ECO:0000313" key="10">
    <source>
        <dbReference type="Proteomes" id="UP001519309"/>
    </source>
</evidence>
<reference evidence="9 10" key="1">
    <citation type="submission" date="2021-03" db="EMBL/GenBank/DDBJ databases">
        <title>Genomic Encyclopedia of Type Strains, Phase IV (KMG-IV): sequencing the most valuable type-strain genomes for metagenomic binning, comparative biology and taxonomic classification.</title>
        <authorList>
            <person name="Goeker M."/>
        </authorList>
    </citation>
    <scope>NUCLEOTIDE SEQUENCE [LARGE SCALE GENOMIC DNA]</scope>
    <source>
        <strain evidence="9 10">DSM 40499</strain>
    </source>
</reference>
<dbReference type="PANTHER" id="PTHR43775:SF51">
    <property type="entry name" value="INACTIVE PHENOLPHTHIOCEROL SYNTHESIS POLYKETIDE SYNTHASE TYPE I PKS1-RELATED"/>
    <property type="match status" value="1"/>
</dbReference>
<evidence type="ECO:0000256" key="6">
    <source>
        <dbReference type="ARBA" id="ARBA00023315"/>
    </source>
</evidence>
<name>A0ABS4LXX1_9ACTN</name>
<dbReference type="InterPro" id="IPR013968">
    <property type="entry name" value="PKS_KR"/>
</dbReference>
<dbReference type="PANTHER" id="PTHR43775">
    <property type="entry name" value="FATTY ACID SYNTHASE"/>
    <property type="match status" value="1"/>
</dbReference>
<evidence type="ECO:0000313" key="9">
    <source>
        <dbReference type="EMBL" id="MBP2052268.1"/>
    </source>
</evidence>
<dbReference type="SUPFAM" id="SSF52151">
    <property type="entry name" value="FabD/lysophospholipase-like"/>
    <property type="match status" value="1"/>
</dbReference>
<dbReference type="Proteomes" id="UP001519309">
    <property type="component" value="Unassembled WGS sequence"/>
</dbReference>
<dbReference type="InterPro" id="IPR016039">
    <property type="entry name" value="Thiolase-like"/>
</dbReference>
<keyword evidence="10" id="KW-1185">Reference proteome</keyword>
<dbReference type="SUPFAM" id="SSF55048">
    <property type="entry name" value="Probable ACP-binding domain of malonyl-CoA ACP transacylase"/>
    <property type="match status" value="1"/>
</dbReference>
<dbReference type="Pfam" id="PF00550">
    <property type="entry name" value="PP-binding"/>
    <property type="match status" value="1"/>
</dbReference>
<dbReference type="SMART" id="SM01294">
    <property type="entry name" value="PKS_PP_betabranch"/>
    <property type="match status" value="1"/>
</dbReference>
<dbReference type="InterPro" id="IPR014043">
    <property type="entry name" value="Acyl_transferase_dom"/>
</dbReference>
<feature type="domain" description="Carrier" evidence="8">
    <location>
        <begin position="1043"/>
        <end position="1118"/>
    </location>
</feature>
<dbReference type="Pfam" id="PF22336">
    <property type="entry name" value="RhiE-like_linker"/>
    <property type="match status" value="1"/>
</dbReference>
<dbReference type="InterPro" id="IPR016035">
    <property type="entry name" value="Acyl_Trfase/lysoPLipase"/>
</dbReference>
<feature type="non-terminal residue" evidence="9">
    <location>
        <position position="1"/>
    </location>
</feature>
<evidence type="ECO:0000256" key="5">
    <source>
        <dbReference type="ARBA" id="ARBA00023268"/>
    </source>
</evidence>
<dbReference type="Gene3D" id="3.40.47.10">
    <property type="match status" value="1"/>
</dbReference>
<dbReference type="InterPro" id="IPR036291">
    <property type="entry name" value="NAD(P)-bd_dom_sf"/>
</dbReference>
<dbReference type="RefSeq" id="WP_209508352.1">
    <property type="nucleotide sequence ID" value="NZ_JAGGLP010000010.1"/>
</dbReference>
<keyword evidence="5" id="KW-0511">Multifunctional enzyme</keyword>
<dbReference type="SUPFAM" id="SSF51735">
    <property type="entry name" value="NAD(P)-binding Rossmann-fold domains"/>
    <property type="match status" value="2"/>
</dbReference>
<keyword evidence="6" id="KW-0012">Acyltransferase</keyword>
<dbReference type="InterPro" id="IPR057326">
    <property type="entry name" value="KR_dom"/>
</dbReference>
<dbReference type="SUPFAM" id="SSF47336">
    <property type="entry name" value="ACP-like"/>
    <property type="match status" value="1"/>
</dbReference>
<keyword evidence="3" id="KW-0808">Transferase</keyword>
<gene>
    <name evidence="9" type="ORF">J2Z21_005250</name>
</gene>
<protein>
    <submittedName>
        <fullName evidence="9">Malonyl CoA-acyl carrier protein transacylase/NAD(P)-dependent dehydrogenase (Short-subunit alcohol dehydrogenase family)/acyl carrier protein</fullName>
    </submittedName>
</protein>
<dbReference type="Pfam" id="PF08659">
    <property type="entry name" value="KR"/>
    <property type="match status" value="1"/>
</dbReference>
<dbReference type="InterPro" id="IPR041618">
    <property type="entry name" value="PKS_DE"/>
</dbReference>
<dbReference type="InterPro" id="IPR001227">
    <property type="entry name" value="Ac_transferase_dom_sf"/>
</dbReference>
<evidence type="ECO:0000256" key="4">
    <source>
        <dbReference type="ARBA" id="ARBA00023194"/>
    </source>
</evidence>
<dbReference type="PROSITE" id="PS50075">
    <property type="entry name" value="CARRIER"/>
    <property type="match status" value="1"/>
</dbReference>
<dbReference type="Gene3D" id="3.30.70.3290">
    <property type="match status" value="1"/>
</dbReference>
<dbReference type="SMART" id="SM00823">
    <property type="entry name" value="PKS_PP"/>
    <property type="match status" value="1"/>
</dbReference>
<feature type="region of interest" description="Disordered" evidence="7">
    <location>
        <begin position="1163"/>
        <end position="1188"/>
    </location>
</feature>
<dbReference type="InterPro" id="IPR036736">
    <property type="entry name" value="ACP-like_sf"/>
</dbReference>
<dbReference type="Gene3D" id="1.10.1200.10">
    <property type="entry name" value="ACP-like"/>
    <property type="match status" value="1"/>
</dbReference>
<proteinExistence type="predicted"/>
<dbReference type="EMBL" id="JAGGLP010000010">
    <property type="protein sequence ID" value="MBP2052268.1"/>
    <property type="molecule type" value="Genomic_DNA"/>
</dbReference>
<dbReference type="Gene3D" id="3.40.366.10">
    <property type="entry name" value="Malonyl-Coenzyme A Acyl Carrier Protein, domain 2"/>
    <property type="match status" value="1"/>
</dbReference>
<dbReference type="InterPro" id="IPR009081">
    <property type="entry name" value="PP-bd_ACP"/>
</dbReference>
<evidence type="ECO:0000256" key="3">
    <source>
        <dbReference type="ARBA" id="ARBA00022679"/>
    </source>
</evidence>
<dbReference type="InterPro" id="IPR050091">
    <property type="entry name" value="PKS_NRPS_Biosynth_Enz"/>
</dbReference>
<dbReference type="InterPro" id="IPR054514">
    <property type="entry name" value="RhiE-like_linker"/>
</dbReference>
<dbReference type="Pfam" id="PF18369">
    <property type="entry name" value="PKS_DE"/>
    <property type="match status" value="1"/>
</dbReference>
<dbReference type="CDD" id="cd08952">
    <property type="entry name" value="KR_1_SDR_x"/>
    <property type="match status" value="1"/>
</dbReference>
<dbReference type="SMART" id="SM00827">
    <property type="entry name" value="PKS_AT"/>
    <property type="match status" value="1"/>
</dbReference>
<evidence type="ECO:0000256" key="7">
    <source>
        <dbReference type="SAM" id="MobiDB-lite"/>
    </source>
</evidence>
<dbReference type="PROSITE" id="PS00012">
    <property type="entry name" value="PHOSPHOPANTETHEINE"/>
    <property type="match status" value="1"/>
</dbReference>
<evidence type="ECO:0000256" key="2">
    <source>
        <dbReference type="ARBA" id="ARBA00022553"/>
    </source>
</evidence>
<keyword evidence="1" id="KW-0596">Phosphopantetheine</keyword>
<dbReference type="Gene3D" id="3.40.50.720">
    <property type="entry name" value="NAD(P)-binding Rossmann-like Domain"/>
    <property type="match status" value="1"/>
</dbReference>
<organism evidence="9 10">
    <name type="scientific">Streptomyces griseochromogenes</name>
    <dbReference type="NCBI Taxonomy" id="68214"/>
    <lineage>
        <taxon>Bacteria</taxon>
        <taxon>Bacillati</taxon>
        <taxon>Actinomycetota</taxon>
        <taxon>Actinomycetes</taxon>
        <taxon>Kitasatosporales</taxon>
        <taxon>Streptomycetaceae</taxon>
        <taxon>Streptomyces</taxon>
    </lineage>
</organism>
<dbReference type="SMART" id="SM00822">
    <property type="entry name" value="PKS_KR"/>
    <property type="match status" value="1"/>
</dbReference>
<keyword evidence="2" id="KW-0597">Phosphoprotein</keyword>
<dbReference type="Pfam" id="PF00698">
    <property type="entry name" value="Acyl_transf_1"/>
    <property type="match status" value="1"/>
</dbReference>
<dbReference type="InterPro" id="IPR020806">
    <property type="entry name" value="PKS_PP-bd"/>
</dbReference>
<dbReference type="InterPro" id="IPR006162">
    <property type="entry name" value="Ppantetheine_attach_site"/>
</dbReference>
<dbReference type="Gene3D" id="6.10.140.1830">
    <property type="match status" value="1"/>
</dbReference>
<evidence type="ECO:0000256" key="1">
    <source>
        <dbReference type="ARBA" id="ARBA00022450"/>
    </source>
</evidence>
<accession>A0ABS4LXX1</accession>
<comment type="caution">
    <text evidence="9">The sequence shown here is derived from an EMBL/GenBank/DDBJ whole genome shotgun (WGS) entry which is preliminary data.</text>
</comment>
<evidence type="ECO:0000259" key="8">
    <source>
        <dbReference type="PROSITE" id="PS50075"/>
    </source>
</evidence>
<dbReference type="InterPro" id="IPR016036">
    <property type="entry name" value="Malonyl_transacylase_ACP-bd"/>
</dbReference>
<sequence>GRPRRAAVSSFGISGTNAHLILEQAPPQPTHQPTHQPTDQPAPTPPGGVPWILSGHNPQALHGQIARLRQFVVTHPDTPVTDIGYSLAVSRAPLDHRAVILATDRQQALGELEALLSERLQTRTYDGKLAFVFSGQGAQHAGMGRELAARFPVFADTFQQVRTLLHLDPDGPPPELIDQTVHAQTGLFAFEVALVDLLATWGITPDLVLGHSLGEITAAHIAGVMNLHDACALVAARAHLMQTLPPGGAMAAVQTTEAEARRLITGTSVSIAAVNGPASLVLSGPEDALTTIIDGLEQHGERVQRLRVSHAFHSSLMTPMLSDFEEALAGLHLNPPRIELISALTGQPAGDDVTSPDYWVRHVRETVRFADAVDAAAGSGVSRWVEIGPDAVLTPLIHLSRPESAEDQAVVVGAVRRERSEVESLLDAVGELWKTGADVDWEGLFAGSGGKKVPLPAYAFQRELYWMDQSSQAQGDAAGVGRIENRFWEAVERGDVPLVAETLRIQDRERESALSGLLSSLSRWRRNTLDQEKLSDWLYRVVWRPVPDESAGVRGRWVAVVPRDRGSDTVVTGCVRELRSAGGETVVVEVDTDSETGLREGLVAALRGVRDEGVVPVGVVSFLGLARGWWGGVPVGVGASLVLAQTLGEVGCDGRLWLVTSGAVSVDGREVGAWDGVVQGAVWGLGRVVGLERPDGWGGLVDVPAVVDRRTGGMFASALGGMRDEDQIAIRPQGMFVRRLVRDRSAVTHAGPSGVLHAGPSGDWWKQGSVVVTEGTGAMGAEAARWLAARGASHVVLVSRTGARAPGAEELRAELEESGCRVTIAACDVADRDHLAAVLDGLPADAPLTGIVHAADVLRGGPLESLALEDDFEDVMRSKLRGAINLHELTRGLPDLRAFVLFSSATGVWGAASQGPRAAANEFLNALAGFRRGNGLPALSVAWGAWEGEGPETDERLRRSGVRGMSPSSALLVLDSLTNDVVTVADIEWETFAPAFSAARERPLLAEIPEARQALIAAADGGEGDGEAWRSRLAELDEAGRLEVTLELVRRQAAAVLGHADGDPVSARQAFREMGFDSLAAVQLRNRLNKATGIRLSATTVFDYPTPADLTRRLLSLLDGDDPGDGNSVLDDVARLESKMLGSSFDRALLDALRDRLERIVRGMDPGRSGDEGDGGDGGDKREIADATAEEMLDLIRDEFGKQ</sequence>